<proteinExistence type="predicted"/>
<name>A0AAD8EIX9_DIPPU</name>
<accession>A0AAD8EIX9</accession>
<keyword evidence="2" id="KW-1185">Reference proteome</keyword>
<evidence type="ECO:0000313" key="1">
    <source>
        <dbReference type="EMBL" id="KAJ9591928.1"/>
    </source>
</evidence>
<feature type="non-terminal residue" evidence="1">
    <location>
        <position position="1"/>
    </location>
</feature>
<dbReference type="Proteomes" id="UP001233999">
    <property type="component" value="Unassembled WGS sequence"/>
</dbReference>
<reference evidence="1" key="1">
    <citation type="journal article" date="2023" name="IScience">
        <title>Live-bearing cockroach genome reveals convergent evolutionary mechanisms linked to viviparity in insects and beyond.</title>
        <authorList>
            <person name="Fouks B."/>
            <person name="Harrison M.C."/>
            <person name="Mikhailova A.A."/>
            <person name="Marchal E."/>
            <person name="English S."/>
            <person name="Carruthers M."/>
            <person name="Jennings E.C."/>
            <person name="Chiamaka E.L."/>
            <person name="Frigard R.A."/>
            <person name="Pippel M."/>
            <person name="Attardo G.M."/>
            <person name="Benoit J.B."/>
            <person name="Bornberg-Bauer E."/>
            <person name="Tobe S.S."/>
        </authorList>
    </citation>
    <scope>NUCLEOTIDE SEQUENCE</scope>
    <source>
        <strain evidence="1">Stay&amp;Tobe</strain>
    </source>
</reference>
<evidence type="ECO:0000313" key="2">
    <source>
        <dbReference type="Proteomes" id="UP001233999"/>
    </source>
</evidence>
<dbReference type="EMBL" id="JASPKZ010003852">
    <property type="protein sequence ID" value="KAJ9591928.1"/>
    <property type="molecule type" value="Genomic_DNA"/>
</dbReference>
<feature type="non-terminal residue" evidence="1">
    <location>
        <position position="50"/>
    </location>
</feature>
<dbReference type="AlphaFoldDB" id="A0AAD8EIX9"/>
<sequence length="50" mass="5703">LTSAKAPHRLKMFYSYTLSLIDHVLHDSLNKIMTNSKHKSLVESSKSKTD</sequence>
<reference evidence="1" key="2">
    <citation type="submission" date="2023-05" db="EMBL/GenBank/DDBJ databases">
        <authorList>
            <person name="Fouks B."/>
        </authorList>
    </citation>
    <scope>NUCLEOTIDE SEQUENCE</scope>
    <source>
        <strain evidence="1">Stay&amp;Tobe</strain>
        <tissue evidence="1">Testes</tissue>
    </source>
</reference>
<protein>
    <submittedName>
        <fullName evidence="1">Uncharacterized protein</fullName>
    </submittedName>
</protein>
<gene>
    <name evidence="1" type="ORF">L9F63_001530</name>
</gene>
<organism evidence="1 2">
    <name type="scientific">Diploptera punctata</name>
    <name type="common">Pacific beetle cockroach</name>
    <dbReference type="NCBI Taxonomy" id="6984"/>
    <lineage>
        <taxon>Eukaryota</taxon>
        <taxon>Metazoa</taxon>
        <taxon>Ecdysozoa</taxon>
        <taxon>Arthropoda</taxon>
        <taxon>Hexapoda</taxon>
        <taxon>Insecta</taxon>
        <taxon>Pterygota</taxon>
        <taxon>Neoptera</taxon>
        <taxon>Polyneoptera</taxon>
        <taxon>Dictyoptera</taxon>
        <taxon>Blattodea</taxon>
        <taxon>Blaberoidea</taxon>
        <taxon>Blaberidae</taxon>
        <taxon>Diplopterinae</taxon>
        <taxon>Diploptera</taxon>
    </lineage>
</organism>
<comment type="caution">
    <text evidence="1">The sequence shown here is derived from an EMBL/GenBank/DDBJ whole genome shotgun (WGS) entry which is preliminary data.</text>
</comment>